<dbReference type="SUPFAM" id="SSF55729">
    <property type="entry name" value="Acyl-CoA N-acyltransferases (Nat)"/>
    <property type="match status" value="1"/>
</dbReference>
<keyword evidence="3" id="KW-1185">Reference proteome</keyword>
<protein>
    <recommendedName>
        <fullName evidence="1">N-acetyltransferase domain-containing protein</fullName>
    </recommendedName>
</protein>
<evidence type="ECO:0000313" key="2">
    <source>
        <dbReference type="EMBL" id="TEB06133.1"/>
    </source>
</evidence>
<organism evidence="2 3">
    <name type="scientific">Pelotomaculum schinkii</name>
    <dbReference type="NCBI Taxonomy" id="78350"/>
    <lineage>
        <taxon>Bacteria</taxon>
        <taxon>Bacillati</taxon>
        <taxon>Bacillota</taxon>
        <taxon>Clostridia</taxon>
        <taxon>Eubacteriales</taxon>
        <taxon>Desulfotomaculaceae</taxon>
        <taxon>Pelotomaculum</taxon>
    </lineage>
</organism>
<accession>A0A4Y7RBP4</accession>
<dbReference type="InterPro" id="IPR000182">
    <property type="entry name" value="GNAT_dom"/>
</dbReference>
<evidence type="ECO:0000259" key="1">
    <source>
        <dbReference type="Pfam" id="PF13508"/>
    </source>
</evidence>
<reference evidence="2 3" key="1">
    <citation type="journal article" date="2018" name="Environ. Microbiol.">
        <title>Novel energy conservation strategies and behaviour of Pelotomaculum schinkii driving syntrophic propionate catabolism.</title>
        <authorList>
            <person name="Hidalgo-Ahumada C.A.P."/>
            <person name="Nobu M.K."/>
            <person name="Narihiro T."/>
            <person name="Tamaki H."/>
            <person name="Liu W.T."/>
            <person name="Kamagata Y."/>
            <person name="Stams A.J.M."/>
            <person name="Imachi H."/>
            <person name="Sousa D.Z."/>
        </authorList>
    </citation>
    <scope>NUCLEOTIDE SEQUENCE [LARGE SCALE GENOMIC DNA]</scope>
    <source>
        <strain evidence="2 3">HH</strain>
    </source>
</reference>
<evidence type="ECO:0000313" key="3">
    <source>
        <dbReference type="Proteomes" id="UP000298324"/>
    </source>
</evidence>
<dbReference type="CDD" id="cd04301">
    <property type="entry name" value="NAT_SF"/>
    <property type="match status" value="1"/>
</dbReference>
<dbReference type="InterPro" id="IPR016181">
    <property type="entry name" value="Acyl_CoA_acyltransferase"/>
</dbReference>
<dbReference type="Pfam" id="PF13508">
    <property type="entry name" value="Acetyltransf_7"/>
    <property type="match status" value="1"/>
</dbReference>
<comment type="caution">
    <text evidence="2">The sequence shown here is derived from an EMBL/GenBank/DDBJ whole genome shotgun (WGS) entry which is preliminary data.</text>
</comment>
<dbReference type="Proteomes" id="UP000298324">
    <property type="component" value="Unassembled WGS sequence"/>
</dbReference>
<dbReference type="Gene3D" id="3.40.630.30">
    <property type="match status" value="1"/>
</dbReference>
<dbReference type="GO" id="GO:0016747">
    <property type="term" value="F:acyltransferase activity, transferring groups other than amino-acyl groups"/>
    <property type="evidence" value="ECO:0007669"/>
    <property type="project" value="InterPro"/>
</dbReference>
<name>A0A4Y7RBP4_9FIRM</name>
<feature type="domain" description="N-acetyltransferase" evidence="1">
    <location>
        <begin position="19"/>
        <end position="105"/>
    </location>
</feature>
<dbReference type="EMBL" id="QFGA01000002">
    <property type="protein sequence ID" value="TEB06133.1"/>
    <property type="molecule type" value="Genomic_DNA"/>
</dbReference>
<gene>
    <name evidence="2" type="ORF">Psch_03175</name>
</gene>
<proteinExistence type="predicted"/>
<dbReference type="AlphaFoldDB" id="A0A4Y7RBP4"/>
<sequence>MHEYSFVRDAQKVGFRWQRVHCYNDKGNEVGFFDYDIQAPGWITLQKLFVVKAFRGNGIASLLIKHFLELSFYKLHANYVSVYIAPREKGISVNGLIKLHQKHGFDITDRKLSEAKASLKLQAFLDNNK</sequence>